<proteinExistence type="predicted"/>
<keyword evidence="3" id="KW-1185">Reference proteome</keyword>
<dbReference type="OrthoDB" id="3295819at2"/>
<dbReference type="Pfam" id="PF20128">
    <property type="entry name" value="DUF6518"/>
    <property type="match status" value="1"/>
</dbReference>
<keyword evidence="1" id="KW-0472">Membrane</keyword>
<dbReference type="InterPro" id="IPR045393">
    <property type="entry name" value="DUF6518"/>
</dbReference>
<accession>A0A327Z4E5</accession>
<protein>
    <submittedName>
        <fullName evidence="2">Uncharacterized protein</fullName>
    </submittedName>
</protein>
<organism evidence="2 3">
    <name type="scientific">Actinoplanes lutulentus</name>
    <dbReference type="NCBI Taxonomy" id="1287878"/>
    <lineage>
        <taxon>Bacteria</taxon>
        <taxon>Bacillati</taxon>
        <taxon>Actinomycetota</taxon>
        <taxon>Actinomycetes</taxon>
        <taxon>Micromonosporales</taxon>
        <taxon>Micromonosporaceae</taxon>
        <taxon>Actinoplanes</taxon>
    </lineage>
</organism>
<dbReference type="EMBL" id="QLMJ01000016">
    <property type="protein sequence ID" value="RAK30607.1"/>
    <property type="molecule type" value="Genomic_DNA"/>
</dbReference>
<feature type="transmembrane region" description="Helical" evidence="1">
    <location>
        <begin position="97"/>
        <end position="115"/>
    </location>
</feature>
<name>A0A327Z4E5_9ACTN</name>
<feature type="transmembrane region" description="Helical" evidence="1">
    <location>
        <begin position="55"/>
        <end position="77"/>
    </location>
</feature>
<evidence type="ECO:0000313" key="3">
    <source>
        <dbReference type="Proteomes" id="UP000249341"/>
    </source>
</evidence>
<feature type="transmembrane region" description="Helical" evidence="1">
    <location>
        <begin position="31"/>
        <end position="48"/>
    </location>
</feature>
<feature type="transmembrane region" description="Helical" evidence="1">
    <location>
        <begin position="155"/>
        <end position="174"/>
    </location>
</feature>
<gene>
    <name evidence="2" type="ORF">B0I29_116266</name>
</gene>
<comment type="caution">
    <text evidence="2">The sequence shown here is derived from an EMBL/GenBank/DDBJ whole genome shotgun (WGS) entry which is preliminary data.</text>
</comment>
<evidence type="ECO:0000256" key="1">
    <source>
        <dbReference type="SAM" id="Phobius"/>
    </source>
</evidence>
<keyword evidence="1" id="KW-0812">Transmembrane</keyword>
<feature type="transmembrane region" description="Helical" evidence="1">
    <location>
        <begin position="122"/>
        <end position="143"/>
    </location>
</feature>
<keyword evidence="1" id="KW-1133">Transmembrane helix</keyword>
<reference evidence="2 3" key="1">
    <citation type="submission" date="2018-06" db="EMBL/GenBank/DDBJ databases">
        <title>Genomic Encyclopedia of Type Strains, Phase III (KMG-III): the genomes of soil and plant-associated and newly described type strains.</title>
        <authorList>
            <person name="Whitman W."/>
        </authorList>
    </citation>
    <scope>NUCLEOTIDE SEQUENCE [LARGE SCALE GENOMIC DNA]</scope>
    <source>
        <strain evidence="2 3">CGMCC 4.7090</strain>
    </source>
</reference>
<evidence type="ECO:0000313" key="2">
    <source>
        <dbReference type="EMBL" id="RAK30607.1"/>
    </source>
</evidence>
<sequence>MPKRIFAAALAFGMLAALVKGNHEGLRDTIGNLSTPWLLVAFLPALAAPSVRRGALVGLAATVTALLGFYLVVAISTDDQLPTLQEHLEHVLRKNRLWLWSGLISGPVMGAFGAWVGKRAALLVIGLLLILEPIVIYGARIVPGWRHVIHWTLEPGPYLVEAALGVVLLTRLALRNKETSWRSAAR</sequence>
<dbReference type="AlphaFoldDB" id="A0A327Z4E5"/>
<dbReference type="Proteomes" id="UP000249341">
    <property type="component" value="Unassembled WGS sequence"/>
</dbReference>
<dbReference type="RefSeq" id="WP_111652634.1">
    <property type="nucleotide sequence ID" value="NZ_JACHWI010000007.1"/>
</dbReference>